<dbReference type="EMBL" id="CCBP010000124">
    <property type="protein sequence ID" value="CDO73946.1"/>
    <property type="molecule type" value="Genomic_DNA"/>
</dbReference>
<keyword evidence="3" id="KW-1185">Reference proteome</keyword>
<feature type="compositionally biased region" description="Basic and acidic residues" evidence="1">
    <location>
        <begin position="276"/>
        <end position="287"/>
    </location>
</feature>
<accession>A0A060SIE0</accession>
<protein>
    <submittedName>
        <fullName evidence="2">Uncharacterized protein</fullName>
    </submittedName>
</protein>
<feature type="compositionally biased region" description="Low complexity" evidence="1">
    <location>
        <begin position="261"/>
        <end position="275"/>
    </location>
</feature>
<evidence type="ECO:0000256" key="1">
    <source>
        <dbReference type="SAM" id="MobiDB-lite"/>
    </source>
</evidence>
<dbReference type="HOGENOM" id="CLU_852964_0_0_1"/>
<name>A0A060SIE0_PYCCI</name>
<organism evidence="2 3">
    <name type="scientific">Pycnoporus cinnabarinus</name>
    <name type="common">Cinnabar-red polypore</name>
    <name type="synonym">Trametes cinnabarina</name>
    <dbReference type="NCBI Taxonomy" id="5643"/>
    <lineage>
        <taxon>Eukaryota</taxon>
        <taxon>Fungi</taxon>
        <taxon>Dikarya</taxon>
        <taxon>Basidiomycota</taxon>
        <taxon>Agaricomycotina</taxon>
        <taxon>Agaricomycetes</taxon>
        <taxon>Polyporales</taxon>
        <taxon>Polyporaceae</taxon>
        <taxon>Trametes</taxon>
    </lineage>
</organism>
<evidence type="ECO:0000313" key="3">
    <source>
        <dbReference type="Proteomes" id="UP000029665"/>
    </source>
</evidence>
<feature type="compositionally biased region" description="Acidic residues" evidence="1">
    <location>
        <begin position="288"/>
        <end position="311"/>
    </location>
</feature>
<reference evidence="2" key="1">
    <citation type="submission" date="2014-01" db="EMBL/GenBank/DDBJ databases">
        <title>The genome of the white-rot fungus Pycnoporus cinnabarinus: a basidiomycete model with a versatile arsenal for lignocellulosic biomass breakdown.</title>
        <authorList>
            <person name="Levasseur A."/>
            <person name="Lomascolo A."/>
            <person name="Ruiz-Duenas F.J."/>
            <person name="Uzan E."/>
            <person name="Piumi F."/>
            <person name="Kues U."/>
            <person name="Ram A.F.J."/>
            <person name="Murat C."/>
            <person name="Haon M."/>
            <person name="Benoit I."/>
            <person name="Arfi Y."/>
            <person name="Chevret D."/>
            <person name="Drula E."/>
            <person name="Kwon M.J."/>
            <person name="Gouret P."/>
            <person name="Lesage-Meessen L."/>
            <person name="Lombard V."/>
            <person name="Mariette J."/>
            <person name="Noirot C."/>
            <person name="Park J."/>
            <person name="Patyshakuliyeva A."/>
            <person name="Wieneger R.A.B."/>
            <person name="Wosten H.A.B."/>
            <person name="Martin F."/>
            <person name="Coutinho P.M."/>
            <person name="de Vries R."/>
            <person name="Martinez A.T."/>
            <person name="Klopp C."/>
            <person name="Pontarotti P."/>
            <person name="Henrissat B."/>
            <person name="Record E."/>
        </authorList>
    </citation>
    <scope>NUCLEOTIDE SEQUENCE [LARGE SCALE GENOMIC DNA]</scope>
    <source>
        <strain evidence="2">BRFM137</strain>
    </source>
</reference>
<dbReference type="Proteomes" id="UP000029665">
    <property type="component" value="Unassembled WGS sequence"/>
</dbReference>
<feature type="compositionally biased region" description="Polar residues" evidence="1">
    <location>
        <begin position="115"/>
        <end position="124"/>
    </location>
</feature>
<feature type="compositionally biased region" description="Basic and acidic residues" evidence="1">
    <location>
        <begin position="241"/>
        <end position="258"/>
    </location>
</feature>
<sequence>MSSPVSHHQKELSFEECVYWLILIPKSIAVATIIGEMQREWGPVHQHALEFGVDPNVVIGRKRARTPSPDGRSKTRSLSPSPSTATVEPPPSPSPGPSTSPVIPVPVPPHKPQTARTSRPTKQLPSRPRARTSYRPLPHNPSSASCCKPEGSSPPAGVLAQLPGTANDMKGKGKALAVPQPQPPKKRTRTRIHRPNVDFICGWAGCKERVFSEEWQMHMKSAHQILGKAWENERTPEQQICLHDEYRAGRSSGRKENARPTSAVSGTASSSSGSAKAEDADASNRDWDSDDAPEGTDEDDMDVDEQEEDATDGYVRREIDEDYDGE</sequence>
<feature type="compositionally biased region" description="Basic residues" evidence="1">
    <location>
        <begin position="184"/>
        <end position="193"/>
    </location>
</feature>
<feature type="region of interest" description="Disordered" evidence="1">
    <location>
        <begin position="61"/>
        <end position="193"/>
    </location>
</feature>
<dbReference type="AlphaFoldDB" id="A0A060SIE0"/>
<dbReference type="OrthoDB" id="2766655at2759"/>
<evidence type="ECO:0000313" key="2">
    <source>
        <dbReference type="EMBL" id="CDO73946.1"/>
    </source>
</evidence>
<feature type="compositionally biased region" description="Pro residues" evidence="1">
    <location>
        <begin position="88"/>
        <end position="111"/>
    </location>
</feature>
<comment type="caution">
    <text evidence="2">The sequence shown here is derived from an EMBL/GenBank/DDBJ whole genome shotgun (WGS) entry which is preliminary data.</text>
</comment>
<gene>
    <name evidence="2" type="ORF">BN946_scf185016.g103</name>
</gene>
<proteinExistence type="predicted"/>
<feature type="region of interest" description="Disordered" evidence="1">
    <location>
        <begin position="241"/>
        <end position="326"/>
    </location>
</feature>